<dbReference type="InterPro" id="IPR051258">
    <property type="entry name" value="Diverse_Substrate_Transporter"/>
</dbReference>
<reference evidence="9 10" key="1">
    <citation type="submission" date="2015-09" db="EMBL/GenBank/DDBJ databases">
        <title>Draft genome sequence of Kouleothrix aurantiaca JCM 19913.</title>
        <authorList>
            <person name="Hemp J."/>
        </authorList>
    </citation>
    <scope>NUCLEOTIDE SEQUENCE [LARGE SCALE GENOMIC DNA]</scope>
    <source>
        <strain evidence="9 10">COM-B</strain>
    </source>
</reference>
<keyword evidence="4 7" id="KW-0812">Transmembrane</keyword>
<evidence type="ECO:0000256" key="5">
    <source>
        <dbReference type="ARBA" id="ARBA00022989"/>
    </source>
</evidence>
<dbReference type="InterPro" id="IPR000620">
    <property type="entry name" value="EamA_dom"/>
</dbReference>
<keyword evidence="3" id="KW-1003">Cell membrane</keyword>
<dbReference type="Pfam" id="PF00892">
    <property type="entry name" value="EamA"/>
    <property type="match status" value="1"/>
</dbReference>
<comment type="similarity">
    <text evidence="2">Belongs to the EamA transporter family.</text>
</comment>
<accession>A0A0P9DDZ1</accession>
<evidence type="ECO:0000313" key="9">
    <source>
        <dbReference type="EMBL" id="KPV53915.1"/>
    </source>
</evidence>
<evidence type="ECO:0000313" key="10">
    <source>
        <dbReference type="Proteomes" id="UP000050509"/>
    </source>
</evidence>
<protein>
    <recommendedName>
        <fullName evidence="8">EamA domain-containing protein</fullName>
    </recommendedName>
</protein>
<evidence type="ECO:0000256" key="2">
    <source>
        <dbReference type="ARBA" id="ARBA00007362"/>
    </source>
</evidence>
<feature type="transmembrane region" description="Helical" evidence="7">
    <location>
        <begin position="48"/>
        <end position="68"/>
    </location>
</feature>
<dbReference type="PANTHER" id="PTHR42920:SF11">
    <property type="entry name" value="INNER MEMBRANE PROTEIN YTFF"/>
    <property type="match status" value="1"/>
</dbReference>
<dbReference type="GO" id="GO:0005886">
    <property type="term" value="C:plasma membrane"/>
    <property type="evidence" value="ECO:0007669"/>
    <property type="project" value="UniProtKB-SubCell"/>
</dbReference>
<dbReference type="Proteomes" id="UP000050509">
    <property type="component" value="Unassembled WGS sequence"/>
</dbReference>
<gene>
    <name evidence="9" type="ORF">SE17_06825</name>
</gene>
<comment type="subcellular location">
    <subcellularLocation>
        <location evidence="1">Cell membrane</location>
        <topology evidence="1">Multi-pass membrane protein</topology>
    </subcellularLocation>
</comment>
<feature type="non-terminal residue" evidence="9">
    <location>
        <position position="114"/>
    </location>
</feature>
<evidence type="ECO:0000259" key="8">
    <source>
        <dbReference type="Pfam" id="PF00892"/>
    </source>
</evidence>
<feature type="domain" description="EamA" evidence="8">
    <location>
        <begin position="17"/>
        <end position="113"/>
    </location>
</feature>
<organism evidence="9 10">
    <name type="scientific">Kouleothrix aurantiaca</name>
    <dbReference type="NCBI Taxonomy" id="186479"/>
    <lineage>
        <taxon>Bacteria</taxon>
        <taxon>Bacillati</taxon>
        <taxon>Chloroflexota</taxon>
        <taxon>Chloroflexia</taxon>
        <taxon>Chloroflexales</taxon>
        <taxon>Roseiflexineae</taxon>
        <taxon>Roseiflexaceae</taxon>
        <taxon>Kouleothrix</taxon>
    </lineage>
</organism>
<dbReference type="EMBL" id="LJCR01000150">
    <property type="protein sequence ID" value="KPV53915.1"/>
    <property type="molecule type" value="Genomic_DNA"/>
</dbReference>
<evidence type="ECO:0000256" key="7">
    <source>
        <dbReference type="SAM" id="Phobius"/>
    </source>
</evidence>
<keyword evidence="5 7" id="KW-1133">Transmembrane helix</keyword>
<keyword evidence="10" id="KW-1185">Reference proteome</keyword>
<dbReference type="PANTHER" id="PTHR42920">
    <property type="entry name" value="OS03G0707200 PROTEIN-RELATED"/>
    <property type="match status" value="1"/>
</dbReference>
<proteinExistence type="inferred from homology"/>
<feature type="transmembrane region" description="Helical" evidence="7">
    <location>
        <begin position="17"/>
        <end position="36"/>
    </location>
</feature>
<evidence type="ECO:0000256" key="3">
    <source>
        <dbReference type="ARBA" id="ARBA00022475"/>
    </source>
</evidence>
<keyword evidence="6 7" id="KW-0472">Membrane</keyword>
<evidence type="ECO:0000256" key="1">
    <source>
        <dbReference type="ARBA" id="ARBA00004651"/>
    </source>
</evidence>
<sequence length="114" mass="11982">MTTTTLSQDVAVRRAQLAVLAMAGVNVIWGAAFPITKPALASIPPLTFALLRFIIALAVLLPMARGATWRLLRGPDGLRIAAMGLCGFCFVQLSQTVALQLSPASDVSMIATTT</sequence>
<evidence type="ECO:0000256" key="6">
    <source>
        <dbReference type="ARBA" id="ARBA00023136"/>
    </source>
</evidence>
<comment type="caution">
    <text evidence="9">The sequence shown here is derived from an EMBL/GenBank/DDBJ whole genome shotgun (WGS) entry which is preliminary data.</text>
</comment>
<dbReference type="AlphaFoldDB" id="A0A0P9DDZ1"/>
<feature type="transmembrane region" description="Helical" evidence="7">
    <location>
        <begin position="80"/>
        <end position="99"/>
    </location>
</feature>
<evidence type="ECO:0000256" key="4">
    <source>
        <dbReference type="ARBA" id="ARBA00022692"/>
    </source>
</evidence>
<name>A0A0P9DDZ1_9CHLR</name>